<keyword evidence="1" id="KW-0812">Transmembrane</keyword>
<evidence type="ECO:0000313" key="2">
    <source>
        <dbReference type="EMBL" id="MBC8571710.1"/>
    </source>
</evidence>
<sequence length="76" mass="8863">MWQRGIELVVLEIAMCAVIYFIMGDSVSIVVYVAILVSTAVCDVLSYLVKWYLEKEEADKINRRIAEHRRNKENEE</sequence>
<accession>A0ABR7N5N2</accession>
<feature type="transmembrane region" description="Helical" evidence="1">
    <location>
        <begin position="5"/>
        <end position="23"/>
    </location>
</feature>
<organism evidence="2 3">
    <name type="scientific">Jingyaoa shaoxingensis</name>
    <dbReference type="NCBI Taxonomy" id="2763671"/>
    <lineage>
        <taxon>Bacteria</taxon>
        <taxon>Bacillati</taxon>
        <taxon>Bacillota</taxon>
        <taxon>Clostridia</taxon>
        <taxon>Lachnospirales</taxon>
        <taxon>Lachnospiraceae</taxon>
        <taxon>Jingyaoa</taxon>
    </lineage>
</organism>
<evidence type="ECO:0000313" key="3">
    <source>
        <dbReference type="Proteomes" id="UP000657421"/>
    </source>
</evidence>
<feature type="transmembrane region" description="Helical" evidence="1">
    <location>
        <begin position="29"/>
        <end position="53"/>
    </location>
</feature>
<proteinExistence type="predicted"/>
<comment type="caution">
    <text evidence="2">The sequence shown here is derived from an EMBL/GenBank/DDBJ whole genome shotgun (WGS) entry which is preliminary data.</text>
</comment>
<evidence type="ECO:0000256" key="1">
    <source>
        <dbReference type="SAM" id="Phobius"/>
    </source>
</evidence>
<name>A0ABR7N5N2_9FIRM</name>
<keyword evidence="1" id="KW-1133">Transmembrane helix</keyword>
<dbReference type="RefSeq" id="WP_249306656.1">
    <property type="nucleotide sequence ID" value="NZ_JACRSZ010000001.1"/>
</dbReference>
<dbReference type="Proteomes" id="UP000657421">
    <property type="component" value="Unassembled WGS sequence"/>
</dbReference>
<dbReference type="EMBL" id="JACRSZ010000001">
    <property type="protein sequence ID" value="MBC8571710.1"/>
    <property type="molecule type" value="Genomic_DNA"/>
</dbReference>
<keyword evidence="3" id="KW-1185">Reference proteome</keyword>
<gene>
    <name evidence="2" type="ORF">H8716_01215</name>
</gene>
<keyword evidence="1" id="KW-0472">Membrane</keyword>
<protein>
    <submittedName>
        <fullName evidence="2">Uncharacterized protein</fullName>
    </submittedName>
</protein>
<reference evidence="2 3" key="1">
    <citation type="submission" date="2020-08" db="EMBL/GenBank/DDBJ databases">
        <title>Genome public.</title>
        <authorList>
            <person name="Liu C."/>
            <person name="Sun Q."/>
        </authorList>
    </citation>
    <scope>NUCLEOTIDE SEQUENCE [LARGE SCALE GENOMIC DNA]</scope>
    <source>
        <strain evidence="2 3">NSJ-46</strain>
    </source>
</reference>